<dbReference type="UniPathway" id="UPA00356">
    <property type="reaction ID" value="UER00440"/>
</dbReference>
<feature type="binding site" evidence="4">
    <location>
        <position position="215"/>
    </location>
    <ligand>
        <name>substrate</name>
    </ligand>
</feature>
<evidence type="ECO:0000256" key="1">
    <source>
        <dbReference type="ARBA" id="ARBA00022857"/>
    </source>
</evidence>
<feature type="binding site" evidence="4">
    <location>
        <position position="171"/>
    </location>
    <ligand>
        <name>NADP(+)</name>
        <dbReference type="ChEBI" id="CHEBI:58349"/>
    </ligand>
</feature>
<feature type="binding site" evidence="4">
    <location>
        <begin position="10"/>
        <end position="11"/>
    </location>
    <ligand>
        <name>NADP(+)</name>
        <dbReference type="ChEBI" id="CHEBI:58349"/>
    </ligand>
</feature>
<dbReference type="Proteomes" id="UP000076268">
    <property type="component" value="Unassembled WGS sequence"/>
</dbReference>
<dbReference type="InterPro" id="IPR036291">
    <property type="entry name" value="NAD(P)-bd_dom_sf"/>
</dbReference>
<evidence type="ECO:0000256" key="4">
    <source>
        <dbReference type="HAMAP-Rule" id="MF_01601"/>
    </source>
</evidence>
<sequence length="325" mass="36741">MIIVTGGAGFIGSNLVNGLNAEGHTDILIVDDLGANNKFKNLVGLRYFDYCHKDEFVRSLEAGAYDSINIQALFHQGACSDTMEYDGNFMMATNYEYSKKLLHYCLKRRIPFLYASSASTYGSGQNGFREEEACESALNTYAFSKLSFDRYVRQLLPQVNSLVVGLRYFNVFGPQEQHKGRMTSIFYQLYNQMKDNGYIKLFKGADGCCDGEQKRDFIYVKDVVKINLWFYNNGGQSGIYNCGTSKAHSFNEVAQAVINYFSKGYIQYIEFPSILKDKYQNFTEADVARLLAVGYDGGFHSLEDAITEYYTCMDKTGGYLHLAIS</sequence>
<dbReference type="GO" id="GO:0008712">
    <property type="term" value="F:ADP-glyceromanno-heptose 6-epimerase activity"/>
    <property type="evidence" value="ECO:0007669"/>
    <property type="project" value="UniProtKB-UniRule"/>
</dbReference>
<dbReference type="Gene3D" id="3.90.25.10">
    <property type="entry name" value="UDP-galactose 4-epimerase, domain 1"/>
    <property type="match status" value="1"/>
</dbReference>
<dbReference type="OrthoDB" id="9766450at2"/>
<comment type="function">
    <text evidence="4">Catalyzes the interconversion between ADP-D-glycero-beta-D-manno-heptose and ADP-L-glycero-beta-D-manno-heptose via an epimerization at carbon 6 of the heptose.</text>
</comment>
<dbReference type="STRING" id="1794912.AXX12_01215"/>
<keyword evidence="2 4" id="KW-0413">Isomerase</keyword>
<comment type="caution">
    <text evidence="6">The sequence shown here is derived from an EMBL/GenBank/DDBJ whole genome shotgun (WGS) entry which is preliminary data.</text>
</comment>
<evidence type="ECO:0000313" key="6">
    <source>
        <dbReference type="EMBL" id="KYZ78193.1"/>
    </source>
</evidence>
<dbReference type="PANTHER" id="PTHR43103">
    <property type="entry name" value="NUCLEOSIDE-DIPHOSPHATE-SUGAR EPIMERASE"/>
    <property type="match status" value="1"/>
</dbReference>
<dbReference type="NCBIfam" id="TIGR02197">
    <property type="entry name" value="heptose_epim"/>
    <property type="match status" value="1"/>
</dbReference>
<organism evidence="6 7">
    <name type="scientific">Anaerosporomusa subterranea</name>
    <dbReference type="NCBI Taxonomy" id="1794912"/>
    <lineage>
        <taxon>Bacteria</taxon>
        <taxon>Bacillati</taxon>
        <taxon>Bacillota</taxon>
        <taxon>Negativicutes</taxon>
        <taxon>Acetonemataceae</taxon>
        <taxon>Anaerosporomusa</taxon>
    </lineage>
</organism>
<protein>
    <recommendedName>
        <fullName evidence="4">ADP-L-glycero-D-manno-heptose-6-epimerase</fullName>
        <ecNumber evidence="4">5.1.3.20</ecNumber>
    </recommendedName>
    <alternativeName>
        <fullName evidence="4">ADP-L-glycero-beta-D-manno-heptose-6-epimerase</fullName>
        <shortName evidence="4">ADP-glyceromanno-heptose 6-epimerase</shortName>
        <shortName evidence="4">ADP-hep 6-epimerase</shortName>
        <shortName evidence="4">AGME</shortName>
    </alternativeName>
</protein>
<keyword evidence="7" id="KW-1185">Reference proteome</keyword>
<dbReference type="PANTHER" id="PTHR43103:SF3">
    <property type="entry name" value="ADP-L-GLYCERO-D-MANNO-HEPTOSE-6-EPIMERASE"/>
    <property type="match status" value="1"/>
</dbReference>
<comment type="similarity">
    <text evidence="4">Belongs to the NAD(P)-dependent epimerase/dehydratase family. HldD subfamily.</text>
</comment>
<dbReference type="RefSeq" id="WP_066236973.1">
    <property type="nucleotide sequence ID" value="NZ_LSGP01000001.1"/>
</dbReference>
<comment type="pathway">
    <text evidence="4">Nucleotide-sugar biosynthesis; ADP-L-glycero-beta-D-manno-heptose biosynthesis; ADP-L-glycero-beta-D-manno-heptose from D-glycero-beta-D-manno-heptose 7-phosphate: step 4/4.</text>
</comment>
<dbReference type="GO" id="GO:0097171">
    <property type="term" value="P:ADP-L-glycero-beta-D-manno-heptose biosynthetic process"/>
    <property type="evidence" value="ECO:0007669"/>
    <property type="project" value="UniProtKB-UniPathway"/>
</dbReference>
<feature type="binding site" evidence="4">
    <location>
        <begin position="202"/>
        <end position="205"/>
    </location>
    <ligand>
        <name>substrate</name>
    </ligand>
</feature>
<comment type="domain">
    <text evidence="4">Contains a large N-terminal NADP-binding domain, and a smaller C-terminal substrate-binding domain.</text>
</comment>
<feature type="binding site" evidence="4">
    <location>
        <position position="181"/>
    </location>
    <ligand>
        <name>substrate</name>
    </ligand>
</feature>
<name>A0A154BVY8_ANASB</name>
<dbReference type="AlphaFoldDB" id="A0A154BVY8"/>
<evidence type="ECO:0000256" key="3">
    <source>
        <dbReference type="ARBA" id="ARBA00023277"/>
    </source>
</evidence>
<dbReference type="GO" id="GO:0050661">
    <property type="term" value="F:NADP binding"/>
    <property type="evidence" value="ECO:0007669"/>
    <property type="project" value="InterPro"/>
</dbReference>
<feature type="binding site" evidence="4">
    <location>
        <position position="279"/>
    </location>
    <ligand>
        <name>substrate</name>
    </ligand>
</feature>
<feature type="binding site" evidence="4">
    <location>
        <begin position="31"/>
        <end position="32"/>
    </location>
    <ligand>
        <name>NADP(+)</name>
        <dbReference type="ChEBI" id="CHEBI:58349"/>
    </ligand>
</feature>
<evidence type="ECO:0000259" key="5">
    <source>
        <dbReference type="Pfam" id="PF01370"/>
    </source>
</evidence>
<evidence type="ECO:0000256" key="2">
    <source>
        <dbReference type="ARBA" id="ARBA00023235"/>
    </source>
</evidence>
<feature type="binding site" evidence="4">
    <location>
        <position position="188"/>
    </location>
    <ligand>
        <name>substrate</name>
    </ligand>
</feature>
<comment type="caution">
    <text evidence="4">Lacks conserved residue(s) required for the propagation of feature annotation.</text>
</comment>
<proteinExistence type="inferred from homology"/>
<keyword evidence="3 4" id="KW-0119">Carbohydrate metabolism</keyword>
<dbReference type="Pfam" id="PF01370">
    <property type="entry name" value="Epimerase"/>
    <property type="match status" value="1"/>
</dbReference>
<comment type="subunit">
    <text evidence="4">Homopentamer.</text>
</comment>
<dbReference type="InterPro" id="IPR011912">
    <property type="entry name" value="Heptose_epim"/>
</dbReference>
<dbReference type="Gene3D" id="3.40.50.720">
    <property type="entry name" value="NAD(P)-binding Rossmann-like Domain"/>
    <property type="match status" value="1"/>
</dbReference>
<dbReference type="GO" id="GO:0005975">
    <property type="term" value="P:carbohydrate metabolic process"/>
    <property type="evidence" value="ECO:0007669"/>
    <property type="project" value="UniProtKB-UniRule"/>
</dbReference>
<keyword evidence="1 4" id="KW-0521">NADP</keyword>
<dbReference type="CDD" id="cd05248">
    <property type="entry name" value="ADP_GME_SDR_e"/>
    <property type="match status" value="1"/>
</dbReference>
<comment type="cofactor">
    <cofactor evidence="4">
        <name>NADP(+)</name>
        <dbReference type="ChEBI" id="CHEBI:58349"/>
    </cofactor>
    <text evidence="4">Binds 1 NADP(+) per subunit.</text>
</comment>
<comment type="catalytic activity">
    <reaction evidence="4">
        <text>ADP-D-glycero-beta-D-manno-heptose = ADP-L-glycero-beta-D-manno-heptose</text>
        <dbReference type="Rhea" id="RHEA:17577"/>
        <dbReference type="ChEBI" id="CHEBI:59967"/>
        <dbReference type="ChEBI" id="CHEBI:61506"/>
        <dbReference type="EC" id="5.1.3.20"/>
    </reaction>
</comment>
<feature type="active site" description="Proton acceptor" evidence="4">
    <location>
        <position position="141"/>
    </location>
</feature>
<dbReference type="InterPro" id="IPR001509">
    <property type="entry name" value="Epimerase_deHydtase"/>
</dbReference>
<feature type="binding site" evidence="4">
    <location>
        <begin position="76"/>
        <end position="80"/>
    </location>
    <ligand>
        <name>NADP(+)</name>
        <dbReference type="ChEBI" id="CHEBI:58349"/>
    </ligand>
</feature>
<dbReference type="HAMAP" id="MF_01601">
    <property type="entry name" value="Heptose_epimerase"/>
    <property type="match status" value="1"/>
</dbReference>
<feature type="binding site" evidence="4">
    <location>
        <position position="38"/>
    </location>
    <ligand>
        <name>NADP(+)</name>
        <dbReference type="ChEBI" id="CHEBI:58349"/>
    </ligand>
</feature>
<feature type="binding site" evidence="4">
    <location>
        <position position="179"/>
    </location>
    <ligand>
        <name>NADP(+)</name>
        <dbReference type="ChEBI" id="CHEBI:58349"/>
    </ligand>
</feature>
<dbReference type="EC" id="5.1.3.20" evidence="4"/>
<dbReference type="SUPFAM" id="SSF51735">
    <property type="entry name" value="NAD(P)-binding Rossmann-fold domains"/>
    <property type="match status" value="1"/>
</dbReference>
<dbReference type="EMBL" id="LSGP01000001">
    <property type="protein sequence ID" value="KYZ78193.1"/>
    <property type="molecule type" value="Genomic_DNA"/>
</dbReference>
<feature type="binding site" evidence="4">
    <location>
        <position position="145"/>
    </location>
    <ligand>
        <name>NADP(+)</name>
        <dbReference type="ChEBI" id="CHEBI:58349"/>
    </ligand>
</feature>
<feature type="active site" description="Proton acceptor" evidence="4">
    <location>
        <position position="179"/>
    </location>
</feature>
<feature type="binding site" evidence="4">
    <location>
        <position position="170"/>
    </location>
    <ligand>
        <name>substrate</name>
    </ligand>
</feature>
<gene>
    <name evidence="4" type="primary">hldD</name>
    <name evidence="6" type="ORF">AXX12_01215</name>
</gene>
<feature type="binding site" evidence="4">
    <location>
        <position position="53"/>
    </location>
    <ligand>
        <name>NADP(+)</name>
        <dbReference type="ChEBI" id="CHEBI:58349"/>
    </ligand>
</feature>
<evidence type="ECO:0000313" key="7">
    <source>
        <dbReference type="Proteomes" id="UP000076268"/>
    </source>
</evidence>
<feature type="domain" description="NAD-dependent epimerase/dehydratase" evidence="5">
    <location>
        <begin position="2"/>
        <end position="243"/>
    </location>
</feature>
<accession>A0A154BVY8</accession>
<reference evidence="6 7" key="1">
    <citation type="submission" date="2016-02" db="EMBL/GenBank/DDBJ databases">
        <title>Anaerosporomusa subterraneum gen. nov., sp. nov., a spore-forming obligate anaerobe isolated from saprolite.</title>
        <authorList>
            <person name="Choi J.K."/>
            <person name="Shah M."/>
            <person name="Yee N."/>
        </authorList>
    </citation>
    <scope>NUCLEOTIDE SEQUENCE [LARGE SCALE GENOMIC DNA]</scope>
    <source>
        <strain evidence="6 7">RU4</strain>
    </source>
</reference>